<dbReference type="Pfam" id="PF06968">
    <property type="entry name" value="BATS"/>
    <property type="match status" value="1"/>
</dbReference>
<keyword evidence="8" id="KW-0456">Lyase</keyword>
<sequence>MLDINTITNVLNNNDPDFIESLAQQSSQLTQQHFGRTMGLYAPLYLSNYCSSHCTYCGFNSHHRITRFKLTDEQIHQEMKHLAHQGIENILLLTGESYKTTPLSYLLNAAQIAKEYFSSISLEVHPMEESDYKELFQQGVDGITVYQETYDRARYAKVHLSGLKADYDFRLKTAHRAARAGIRQISLGILLGLSDPAADLLSLYQHLKELEKDFPGVEYSLSFPRFQSIKGQTFSTNSIDDTTFIKIICLTRILFPRVGINLSTRETAQLRDNAVKLGITRISAGSN</sequence>
<dbReference type="InterPro" id="IPR007197">
    <property type="entry name" value="rSAM"/>
</dbReference>
<dbReference type="SUPFAM" id="SSF102114">
    <property type="entry name" value="Radical SAM enzymes"/>
    <property type="match status" value="1"/>
</dbReference>
<dbReference type="Pfam" id="PF04055">
    <property type="entry name" value="Radical_SAM"/>
    <property type="match status" value="1"/>
</dbReference>
<dbReference type="PANTHER" id="PTHR43583:SF1">
    <property type="entry name" value="2-IMINOACETATE SYNTHASE"/>
    <property type="match status" value="1"/>
</dbReference>
<dbReference type="GO" id="GO:0036355">
    <property type="term" value="F:2-iminoacetate synthase activity"/>
    <property type="evidence" value="ECO:0007669"/>
    <property type="project" value="UniProtKB-EC"/>
</dbReference>
<feature type="non-terminal residue" evidence="8">
    <location>
        <position position="287"/>
    </location>
</feature>
<dbReference type="AlphaFoldDB" id="A0A3B0U6B6"/>
<dbReference type="SFLD" id="SFLDG01081">
    <property type="entry name" value="cleavage_of_the_Ca-Cb_bond_in"/>
    <property type="match status" value="1"/>
</dbReference>
<evidence type="ECO:0000256" key="3">
    <source>
        <dbReference type="ARBA" id="ARBA00022691"/>
    </source>
</evidence>
<dbReference type="InterPro" id="IPR013785">
    <property type="entry name" value="Aldolase_TIM"/>
</dbReference>
<keyword evidence="3" id="KW-0949">S-adenosyl-L-methionine</keyword>
<dbReference type="InterPro" id="IPR010722">
    <property type="entry name" value="BATS_dom"/>
</dbReference>
<gene>
    <name evidence="8" type="ORF">MNBD_BACTEROID05-954</name>
</gene>
<dbReference type="InterPro" id="IPR034428">
    <property type="entry name" value="ThiH/NoCL/HydG-like"/>
</dbReference>
<evidence type="ECO:0000313" key="8">
    <source>
        <dbReference type="EMBL" id="VAW20019.1"/>
    </source>
</evidence>
<comment type="cofactor">
    <cofactor evidence="1">
        <name>[4Fe-4S] cluster</name>
        <dbReference type="ChEBI" id="CHEBI:49883"/>
    </cofactor>
</comment>
<dbReference type="EMBL" id="UOEN01000519">
    <property type="protein sequence ID" value="VAW20019.1"/>
    <property type="molecule type" value="Genomic_DNA"/>
</dbReference>
<keyword evidence="5" id="KW-0408">Iron</keyword>
<keyword evidence="4" id="KW-0479">Metal-binding</keyword>
<dbReference type="GO" id="GO:0051539">
    <property type="term" value="F:4 iron, 4 sulfur cluster binding"/>
    <property type="evidence" value="ECO:0007669"/>
    <property type="project" value="UniProtKB-KW"/>
</dbReference>
<evidence type="ECO:0000256" key="1">
    <source>
        <dbReference type="ARBA" id="ARBA00001966"/>
    </source>
</evidence>
<name>A0A3B0U6B6_9ZZZZ</name>
<dbReference type="Gene3D" id="3.20.20.70">
    <property type="entry name" value="Aldolase class I"/>
    <property type="match status" value="1"/>
</dbReference>
<dbReference type="EC" id="4.1.99.19" evidence="8"/>
<dbReference type="SFLD" id="SFLDS00029">
    <property type="entry name" value="Radical_SAM"/>
    <property type="match status" value="1"/>
</dbReference>
<feature type="domain" description="Radical SAM core" evidence="7">
    <location>
        <begin position="36"/>
        <end position="265"/>
    </location>
</feature>
<accession>A0A3B0U6B6</accession>
<organism evidence="8">
    <name type="scientific">hydrothermal vent metagenome</name>
    <dbReference type="NCBI Taxonomy" id="652676"/>
    <lineage>
        <taxon>unclassified sequences</taxon>
        <taxon>metagenomes</taxon>
        <taxon>ecological metagenomes</taxon>
    </lineage>
</organism>
<dbReference type="GO" id="GO:0046872">
    <property type="term" value="F:metal ion binding"/>
    <property type="evidence" value="ECO:0007669"/>
    <property type="project" value="UniProtKB-KW"/>
</dbReference>
<dbReference type="PROSITE" id="PS51918">
    <property type="entry name" value="RADICAL_SAM"/>
    <property type="match status" value="1"/>
</dbReference>
<dbReference type="PANTHER" id="PTHR43583">
    <property type="entry name" value="2-IMINOACETATE SYNTHASE"/>
    <property type="match status" value="1"/>
</dbReference>
<evidence type="ECO:0000259" key="7">
    <source>
        <dbReference type="PROSITE" id="PS51918"/>
    </source>
</evidence>
<dbReference type="InterPro" id="IPR058240">
    <property type="entry name" value="rSAM_sf"/>
</dbReference>
<dbReference type="SFLD" id="SFLDG01060">
    <property type="entry name" value="BATS_domain_containing"/>
    <property type="match status" value="1"/>
</dbReference>
<evidence type="ECO:0000256" key="5">
    <source>
        <dbReference type="ARBA" id="ARBA00023004"/>
    </source>
</evidence>
<evidence type="ECO:0000256" key="6">
    <source>
        <dbReference type="ARBA" id="ARBA00023014"/>
    </source>
</evidence>
<keyword evidence="2" id="KW-0004">4Fe-4S</keyword>
<proteinExistence type="predicted"/>
<evidence type="ECO:0000256" key="2">
    <source>
        <dbReference type="ARBA" id="ARBA00022485"/>
    </source>
</evidence>
<dbReference type="SMART" id="SM00876">
    <property type="entry name" value="BATS"/>
    <property type="match status" value="1"/>
</dbReference>
<keyword evidence="6" id="KW-0411">Iron-sulfur</keyword>
<reference evidence="8" key="1">
    <citation type="submission" date="2018-06" db="EMBL/GenBank/DDBJ databases">
        <authorList>
            <person name="Zhirakovskaya E."/>
        </authorList>
    </citation>
    <scope>NUCLEOTIDE SEQUENCE</scope>
</reference>
<protein>
    <submittedName>
        <fullName evidence="8">2-iminoacetate synthase (ThiH)</fullName>
        <ecNumber evidence="8">4.1.99.19</ecNumber>
    </submittedName>
</protein>
<evidence type="ECO:0000256" key="4">
    <source>
        <dbReference type="ARBA" id="ARBA00022723"/>
    </source>
</evidence>
<dbReference type="CDD" id="cd01335">
    <property type="entry name" value="Radical_SAM"/>
    <property type="match status" value="1"/>
</dbReference>